<dbReference type="EMBL" id="CP007451">
    <property type="protein sequence ID" value="AHW58853.1"/>
    <property type="molecule type" value="Genomic_DNA"/>
</dbReference>
<evidence type="ECO:0000256" key="4">
    <source>
        <dbReference type="ARBA" id="ARBA00023136"/>
    </source>
</evidence>
<evidence type="ECO:0000313" key="8">
    <source>
        <dbReference type="EMBL" id="AHW58853.1"/>
    </source>
</evidence>
<dbReference type="SUPFAM" id="SSF48452">
    <property type="entry name" value="TPR-like"/>
    <property type="match status" value="1"/>
</dbReference>
<sequence>MAKMKKNIFKKIFGTLLIIGALVSCEDQLEMYPVAEFAPGNALQNEDGIEALLFSAYNNYTPGSSVRTDILINEVTTDVGRVRIGAVEREMKPFMDFNWDASTNHLGGLFWTRPYTAIRNANTLLDNIDNSDVDEDFKKMVVAEARYIRAYCYTDMYKYFGPVPLRTTADLTVQPKELGLPTEEEFRSFIETELNAAAQDLLDPAAQTQVGRATKGHAYAALTKFLMNTKQWSKVVDATQDVMNLNYYELFPEYRAAFFVVNEPQTNAANKEMIVTWSLKNESGGYNNDYQNGAFPPGFRTSDNIPEFEWIVGMANWPTQFSMRDGFVDSFDPNDARKQTIIEDYYNAGGNLVNLRTANTDNCRSLKYFDNEQTGNFSGCDVPYIRYADILLCRAEALNELNGPTQESVDLINQIRNRAKVTPYTLADVGDKASFRDLILDERGWEFFSEGKRREDLIRHGKFLEYAEDRGLTTSPEQVYFPYPLAEVDANTALDQREGY</sequence>
<reference evidence="8 9" key="1">
    <citation type="submission" date="2014-03" db="EMBL/GenBank/DDBJ databases">
        <title>Complete genome sequence of a deeply braunched marine Bacteroidia bacterium Draconibacterium orientale type strain FH5T.</title>
        <authorList>
            <person name="Li X."/>
            <person name="Wang X."/>
            <person name="Xie Z."/>
            <person name="Du Z."/>
            <person name="Chen G."/>
        </authorList>
    </citation>
    <scope>NUCLEOTIDE SEQUENCE [LARGE SCALE GENOMIC DNA]</scope>
    <source>
        <strain evidence="8 9">FH5</strain>
    </source>
</reference>
<dbReference type="Pfam" id="PF14322">
    <property type="entry name" value="SusD-like_3"/>
    <property type="match status" value="1"/>
</dbReference>
<organism evidence="8 9">
    <name type="scientific">Draconibacterium orientale</name>
    <dbReference type="NCBI Taxonomy" id="1168034"/>
    <lineage>
        <taxon>Bacteria</taxon>
        <taxon>Pseudomonadati</taxon>
        <taxon>Bacteroidota</taxon>
        <taxon>Bacteroidia</taxon>
        <taxon>Marinilabiliales</taxon>
        <taxon>Prolixibacteraceae</taxon>
        <taxon>Draconibacterium</taxon>
    </lineage>
</organism>
<feature type="domain" description="RagB/SusD" evidence="6">
    <location>
        <begin position="344"/>
        <end position="500"/>
    </location>
</feature>
<evidence type="ECO:0000256" key="5">
    <source>
        <dbReference type="ARBA" id="ARBA00023237"/>
    </source>
</evidence>
<evidence type="ECO:0000259" key="6">
    <source>
        <dbReference type="Pfam" id="PF07980"/>
    </source>
</evidence>
<evidence type="ECO:0000256" key="1">
    <source>
        <dbReference type="ARBA" id="ARBA00004442"/>
    </source>
</evidence>
<keyword evidence="5" id="KW-0998">Cell outer membrane</keyword>
<feature type="domain" description="SusD-like N-terminal" evidence="7">
    <location>
        <begin position="49"/>
        <end position="225"/>
    </location>
</feature>
<proteinExistence type="inferred from homology"/>
<evidence type="ECO:0000256" key="2">
    <source>
        <dbReference type="ARBA" id="ARBA00006275"/>
    </source>
</evidence>
<keyword evidence="4" id="KW-0472">Membrane</keyword>
<accession>A0ABM5Q5X7</accession>
<comment type="subcellular location">
    <subcellularLocation>
        <location evidence="1">Cell outer membrane</location>
    </subcellularLocation>
</comment>
<evidence type="ECO:0000259" key="7">
    <source>
        <dbReference type="Pfam" id="PF14322"/>
    </source>
</evidence>
<dbReference type="InterPro" id="IPR011990">
    <property type="entry name" value="TPR-like_helical_dom_sf"/>
</dbReference>
<comment type="similarity">
    <text evidence="2">Belongs to the SusD family.</text>
</comment>
<name>A0ABM5Q5X7_9BACT</name>
<gene>
    <name evidence="8" type="ORF">FH5T_02600</name>
</gene>
<dbReference type="Proteomes" id="UP000023772">
    <property type="component" value="Chromosome"/>
</dbReference>
<evidence type="ECO:0000313" key="9">
    <source>
        <dbReference type="Proteomes" id="UP000023772"/>
    </source>
</evidence>
<dbReference type="Gene3D" id="1.25.40.390">
    <property type="match status" value="1"/>
</dbReference>
<keyword evidence="3" id="KW-0732">Signal</keyword>
<protein>
    <submittedName>
        <fullName evidence="8">Glycan metabolism protein</fullName>
    </submittedName>
</protein>
<evidence type="ECO:0000256" key="3">
    <source>
        <dbReference type="ARBA" id="ARBA00022729"/>
    </source>
</evidence>
<dbReference type="Pfam" id="PF07980">
    <property type="entry name" value="SusD_RagB"/>
    <property type="match status" value="1"/>
</dbReference>
<keyword evidence="9" id="KW-1185">Reference proteome</keyword>
<dbReference type="InterPro" id="IPR012944">
    <property type="entry name" value="SusD_RagB_dom"/>
</dbReference>
<dbReference type="InterPro" id="IPR033985">
    <property type="entry name" value="SusD-like_N"/>
</dbReference>